<evidence type="ECO:0000256" key="1">
    <source>
        <dbReference type="SAM" id="Phobius"/>
    </source>
</evidence>
<accession>A0A0D0CSE5</accession>
<evidence type="ECO:0000313" key="2">
    <source>
        <dbReference type="EMBL" id="KIK58573.1"/>
    </source>
</evidence>
<proteinExistence type="predicted"/>
<dbReference type="EMBL" id="KN834784">
    <property type="protein sequence ID" value="KIK58573.1"/>
    <property type="molecule type" value="Genomic_DNA"/>
</dbReference>
<dbReference type="Proteomes" id="UP000053593">
    <property type="component" value="Unassembled WGS sequence"/>
</dbReference>
<name>A0A0D0CSE5_9AGAR</name>
<keyword evidence="1" id="KW-1133">Transmembrane helix</keyword>
<reference evidence="2 3" key="1">
    <citation type="submission" date="2014-04" db="EMBL/GenBank/DDBJ databases">
        <title>Evolutionary Origins and Diversification of the Mycorrhizal Mutualists.</title>
        <authorList>
            <consortium name="DOE Joint Genome Institute"/>
            <consortium name="Mycorrhizal Genomics Consortium"/>
            <person name="Kohler A."/>
            <person name="Kuo A."/>
            <person name="Nagy L.G."/>
            <person name="Floudas D."/>
            <person name="Copeland A."/>
            <person name="Barry K.W."/>
            <person name="Cichocki N."/>
            <person name="Veneault-Fourrey C."/>
            <person name="LaButti K."/>
            <person name="Lindquist E.A."/>
            <person name="Lipzen A."/>
            <person name="Lundell T."/>
            <person name="Morin E."/>
            <person name="Murat C."/>
            <person name="Riley R."/>
            <person name="Ohm R."/>
            <person name="Sun H."/>
            <person name="Tunlid A."/>
            <person name="Henrissat B."/>
            <person name="Grigoriev I.V."/>
            <person name="Hibbett D.S."/>
            <person name="Martin F."/>
        </authorList>
    </citation>
    <scope>NUCLEOTIDE SEQUENCE [LARGE SCALE GENOMIC DNA]</scope>
    <source>
        <strain evidence="2 3">FD-317 M1</strain>
    </source>
</reference>
<evidence type="ECO:0000313" key="3">
    <source>
        <dbReference type="Proteomes" id="UP000053593"/>
    </source>
</evidence>
<keyword evidence="3" id="KW-1185">Reference proteome</keyword>
<organism evidence="2 3">
    <name type="scientific">Collybiopsis luxurians FD-317 M1</name>
    <dbReference type="NCBI Taxonomy" id="944289"/>
    <lineage>
        <taxon>Eukaryota</taxon>
        <taxon>Fungi</taxon>
        <taxon>Dikarya</taxon>
        <taxon>Basidiomycota</taxon>
        <taxon>Agaricomycotina</taxon>
        <taxon>Agaricomycetes</taxon>
        <taxon>Agaricomycetidae</taxon>
        <taxon>Agaricales</taxon>
        <taxon>Marasmiineae</taxon>
        <taxon>Omphalotaceae</taxon>
        <taxon>Collybiopsis</taxon>
        <taxon>Collybiopsis luxurians</taxon>
    </lineage>
</organism>
<feature type="transmembrane region" description="Helical" evidence="1">
    <location>
        <begin position="18"/>
        <end position="38"/>
    </location>
</feature>
<keyword evidence="1" id="KW-0472">Membrane</keyword>
<keyword evidence="1" id="KW-0812">Transmembrane</keyword>
<dbReference type="AlphaFoldDB" id="A0A0D0CSE5"/>
<protein>
    <submittedName>
        <fullName evidence="2">Uncharacterized protein</fullName>
    </submittedName>
</protein>
<sequence>MSHEVNLVCDLALRYESLVVLVVSAFLSGFNLILLPVMEMKGSKRTARLGDEGRNI</sequence>
<dbReference type="HOGENOM" id="CLU_3014368_0_0_1"/>
<gene>
    <name evidence="2" type="ORF">GYMLUDRAFT_45193</name>
</gene>